<dbReference type="AlphaFoldDB" id="A0AAI9CJH4"/>
<comment type="caution">
    <text evidence="1">The sequence shown here is derived from an EMBL/GenBank/DDBJ whole genome shotgun (WGS) entry which is preliminary data.</text>
</comment>
<dbReference type="Proteomes" id="UP001225498">
    <property type="component" value="Unassembled WGS sequence"/>
</dbReference>
<dbReference type="EMBL" id="ABLTIR010000023">
    <property type="protein sequence ID" value="EKZ1926529.1"/>
    <property type="molecule type" value="Genomic_DNA"/>
</dbReference>
<protein>
    <submittedName>
        <fullName evidence="1">Uncharacterized protein</fullName>
    </submittedName>
</protein>
<proteinExistence type="predicted"/>
<sequence>MILTATALPAKQTSARRVNRLGAMEIPAGHIVRVGNKLHAKPVRNIGPRDEETLQLAVKDFGFLLQPNAVLSLAGFASCIELYTRDLKARRVADTLHRLSA</sequence>
<evidence type="ECO:0000313" key="2">
    <source>
        <dbReference type="Proteomes" id="UP001225498"/>
    </source>
</evidence>
<dbReference type="RefSeq" id="WP_088435667.1">
    <property type="nucleotide sequence ID" value="NZ_JAOCKI010000015.1"/>
</dbReference>
<reference evidence="1" key="1">
    <citation type="submission" date="2023-08" db="EMBL/GenBank/DDBJ databases">
        <authorList>
            <consortium name="Clinical and Environmental Microbiology Branch: Whole genome sequencing antimicrobial resistance pathogens in the healthcare setting"/>
        </authorList>
    </citation>
    <scope>NUCLEOTIDE SEQUENCE</scope>
    <source>
        <strain evidence="1">2023CJ-00293</strain>
    </source>
</reference>
<name>A0AAI9CJH4_STEMA</name>
<evidence type="ECO:0000313" key="1">
    <source>
        <dbReference type="EMBL" id="EKZ1926529.1"/>
    </source>
</evidence>
<gene>
    <name evidence="1" type="ORF">REH87_001526</name>
</gene>
<accession>A0AAI9CJH4</accession>
<organism evidence="1 2">
    <name type="scientific">Stenotrophomonas maltophilia</name>
    <name type="common">Pseudomonas maltophilia</name>
    <name type="synonym">Xanthomonas maltophilia</name>
    <dbReference type="NCBI Taxonomy" id="40324"/>
    <lineage>
        <taxon>Bacteria</taxon>
        <taxon>Pseudomonadati</taxon>
        <taxon>Pseudomonadota</taxon>
        <taxon>Gammaproteobacteria</taxon>
        <taxon>Lysobacterales</taxon>
        <taxon>Lysobacteraceae</taxon>
        <taxon>Stenotrophomonas</taxon>
        <taxon>Stenotrophomonas maltophilia group</taxon>
    </lineage>
</organism>